<evidence type="ECO:0000313" key="1">
    <source>
        <dbReference type="Ensembl" id="ENSCCNP00000013404.1"/>
    </source>
</evidence>
<dbReference type="Ensembl" id="ENSCCNT00000017592.1">
    <property type="protein sequence ID" value="ENSCCNP00000013404.1"/>
    <property type="gene ID" value="ENSCCNG00000013895.1"/>
</dbReference>
<proteinExistence type="predicted"/>
<evidence type="ECO:0008006" key="2">
    <source>
        <dbReference type="Google" id="ProtNLM"/>
    </source>
</evidence>
<sequence length="272" mass="29995">MPLLVEGQRVRLPQSAGELVRAHPCLEERARLLRGQSVQPVGPQGLLYVQQRELAVTSPKDGSISILGSDDATTCHIVVLRHTGNGATCLTHCDGTDTKAEVSLIMNSIKSFSNDVHGGRLEVHLVGGFSDERQLSQKLTHQLLSEFDRQEDDIHLVTLCVTELNDREENENHFPVISGIAVNIKTAEIYRASFQDRGPEELLRAARALAGGPNLSTSPLAEPPHFVEHIRSTLMFLKKYPSPMSTLFPGNKALLYKKTQAGLWEKTSFPES</sequence>
<dbReference type="GO" id="GO:0008418">
    <property type="term" value="F:protein-N-terminal asparagine amidohydrolase activity"/>
    <property type="evidence" value="ECO:0007669"/>
    <property type="project" value="InterPro"/>
</dbReference>
<dbReference type="PANTHER" id="PTHR12498:SF0">
    <property type="entry name" value="PROTEIN N-TERMINAL ASPARAGINE AMIDOHYDROLASE"/>
    <property type="match status" value="1"/>
</dbReference>
<dbReference type="GO" id="GO:0006511">
    <property type="term" value="P:ubiquitin-dependent protein catabolic process"/>
    <property type="evidence" value="ECO:0007669"/>
    <property type="project" value="TreeGrafter"/>
</dbReference>
<accession>A0A8C0WLX1</accession>
<reference evidence="1" key="1">
    <citation type="submission" date="2023-09" db="UniProtKB">
        <authorList>
            <consortium name="Ensembl"/>
        </authorList>
    </citation>
    <scope>IDENTIFICATION</scope>
</reference>
<dbReference type="InterPro" id="IPR026750">
    <property type="entry name" value="NTAN1"/>
</dbReference>
<gene>
    <name evidence="1" type="primary">Ntan1</name>
</gene>
<name>A0A8C0WLX1_CASCN</name>
<organism evidence="1">
    <name type="scientific">Castor canadensis</name>
    <name type="common">American beaver</name>
    <dbReference type="NCBI Taxonomy" id="51338"/>
    <lineage>
        <taxon>Eukaryota</taxon>
        <taxon>Metazoa</taxon>
        <taxon>Chordata</taxon>
        <taxon>Craniata</taxon>
        <taxon>Vertebrata</taxon>
        <taxon>Euteleostomi</taxon>
        <taxon>Mammalia</taxon>
        <taxon>Eutheria</taxon>
        <taxon>Euarchontoglires</taxon>
        <taxon>Glires</taxon>
        <taxon>Rodentia</taxon>
        <taxon>Castorimorpha</taxon>
        <taxon>Castoridae</taxon>
        <taxon>Castor</taxon>
    </lineage>
</organism>
<dbReference type="AlphaFoldDB" id="A0A8C0WLX1"/>
<dbReference type="PANTHER" id="PTHR12498">
    <property type="entry name" value="N-TERMINAL ASPARAGINE AMIDOHYDROLASE"/>
    <property type="match status" value="1"/>
</dbReference>
<protein>
    <recommendedName>
        <fullName evidence="2">Protein N-terminal asparagine amidohydrolase</fullName>
    </recommendedName>
</protein>
<dbReference type="Pfam" id="PF14736">
    <property type="entry name" value="N_Asn_amidohyd"/>
    <property type="match status" value="2"/>
</dbReference>
<dbReference type="GO" id="GO:0005634">
    <property type="term" value="C:nucleus"/>
    <property type="evidence" value="ECO:0007669"/>
    <property type="project" value="TreeGrafter"/>
</dbReference>